<dbReference type="RefSeq" id="XP_007417589.1">
    <property type="nucleotide sequence ID" value="XM_007417527.1"/>
</dbReference>
<sequence length="622" mass="69518">MVKRTLESAAGTSNDIDEIIVIEDESEKDGSEKDECGKDESKKNSSKIIIIEDESEKDECEKQTKKTCGKTPQKDVIALCPLSKPNTPCTHCKITETVLHKTLHCHCGSKIVLIKGRVQSALEHWENKKCTNRTNTIRSNASLSSWVTTTTIKKNAVQKPCAGLNDQTWKRPTAKFCIENCIKHSPTPYHGVKQWKVCFRLFKTTHEILLSDEQRKQLHATLESEATWLIKRHGNQESIHSPKCTRTVMTTKSISLPVCNECEELKHLQSLISALNVSYTTEEKIKYIAKIFMTGDQFQAVLIKHAELQVLQKSLEKTSKKGDEEFWNAIGYEFAFADEPDSEHIDRLRYFPTDQEITYDLTVAKKRAISLATFVGMHDASIVDTPVTLSENQVAEDISTCMAGSYDVVYNLGPKDSFEEAVAAAAEATDEQQRTDDLLSTIPEDIDQQIFNNAAMSLSTLVGPNDSSLSAARSEAALADLAGADHNINTLVLNNQDGMILEETKLLQLRVAHDSQVQKHQGNEREKIDINDLRKSPGEALKPSECSKLVAVVMRNAEAAPTGEGSYSVPLVLRRFIISIDNPKFIGAFEAQLKTSKSAQTEDLEEQYYTEEPTSYDIRSRQ</sequence>
<dbReference type="Proteomes" id="UP000001072">
    <property type="component" value="Unassembled WGS sequence"/>
</dbReference>
<dbReference type="AlphaFoldDB" id="F4S853"/>
<feature type="compositionally biased region" description="Acidic residues" evidence="1">
    <location>
        <begin position="16"/>
        <end position="27"/>
    </location>
</feature>
<keyword evidence="3" id="KW-1185">Reference proteome</keyword>
<proteinExistence type="predicted"/>
<dbReference type="VEuPathDB" id="FungiDB:MELLADRAFT_118356"/>
<feature type="region of interest" description="Disordered" evidence="1">
    <location>
        <begin position="596"/>
        <end position="622"/>
    </location>
</feature>
<gene>
    <name evidence="2" type="ORF">MELLADRAFT_118356</name>
</gene>
<name>F4S853_MELLP</name>
<reference evidence="3" key="1">
    <citation type="journal article" date="2011" name="Proc. Natl. Acad. Sci. U.S.A.">
        <title>Obligate biotrophy features unraveled by the genomic analysis of rust fungi.</title>
        <authorList>
            <person name="Duplessis S."/>
            <person name="Cuomo C.A."/>
            <person name="Lin Y.-C."/>
            <person name="Aerts A."/>
            <person name="Tisserant E."/>
            <person name="Veneault-Fourrey C."/>
            <person name="Joly D.L."/>
            <person name="Hacquard S."/>
            <person name="Amselem J."/>
            <person name="Cantarel B.L."/>
            <person name="Chiu R."/>
            <person name="Coutinho P.M."/>
            <person name="Feau N."/>
            <person name="Field M."/>
            <person name="Frey P."/>
            <person name="Gelhaye E."/>
            <person name="Goldberg J."/>
            <person name="Grabherr M.G."/>
            <person name="Kodira C.D."/>
            <person name="Kohler A."/>
            <person name="Kuees U."/>
            <person name="Lindquist E.A."/>
            <person name="Lucas S.M."/>
            <person name="Mago R."/>
            <person name="Mauceli E."/>
            <person name="Morin E."/>
            <person name="Murat C."/>
            <person name="Pangilinan J.L."/>
            <person name="Park R."/>
            <person name="Pearson M."/>
            <person name="Quesneville H."/>
            <person name="Rouhier N."/>
            <person name="Sakthikumar S."/>
            <person name="Salamov A.A."/>
            <person name="Schmutz J."/>
            <person name="Selles B."/>
            <person name="Shapiro H."/>
            <person name="Tanguay P."/>
            <person name="Tuskan G.A."/>
            <person name="Henrissat B."/>
            <person name="Van de Peer Y."/>
            <person name="Rouze P."/>
            <person name="Ellis J.G."/>
            <person name="Dodds P.N."/>
            <person name="Schein J.E."/>
            <person name="Zhong S."/>
            <person name="Hamelin R.C."/>
            <person name="Grigoriev I.V."/>
            <person name="Szabo L.J."/>
            <person name="Martin F."/>
        </authorList>
    </citation>
    <scope>NUCLEOTIDE SEQUENCE [LARGE SCALE GENOMIC DNA]</scope>
    <source>
        <strain evidence="3">98AG31 / pathotype 3-4-7</strain>
    </source>
</reference>
<accession>F4S853</accession>
<dbReference type="EMBL" id="GL883163">
    <property type="protein sequence ID" value="EGF99129.1"/>
    <property type="molecule type" value="Genomic_DNA"/>
</dbReference>
<organism evidence="3">
    <name type="scientific">Melampsora larici-populina (strain 98AG31 / pathotype 3-4-7)</name>
    <name type="common">Poplar leaf rust fungus</name>
    <dbReference type="NCBI Taxonomy" id="747676"/>
    <lineage>
        <taxon>Eukaryota</taxon>
        <taxon>Fungi</taxon>
        <taxon>Dikarya</taxon>
        <taxon>Basidiomycota</taxon>
        <taxon>Pucciniomycotina</taxon>
        <taxon>Pucciniomycetes</taxon>
        <taxon>Pucciniales</taxon>
        <taxon>Melampsoraceae</taxon>
        <taxon>Melampsora</taxon>
    </lineage>
</organism>
<feature type="compositionally biased region" description="Basic and acidic residues" evidence="1">
    <location>
        <begin position="28"/>
        <end position="43"/>
    </location>
</feature>
<evidence type="ECO:0000256" key="1">
    <source>
        <dbReference type="SAM" id="MobiDB-lite"/>
    </source>
</evidence>
<dbReference type="OrthoDB" id="10684417at2759"/>
<dbReference type="KEGG" id="mlr:MELLADRAFT_118356"/>
<evidence type="ECO:0000313" key="3">
    <source>
        <dbReference type="Proteomes" id="UP000001072"/>
    </source>
</evidence>
<protein>
    <submittedName>
        <fullName evidence="2">Uncharacterized protein</fullName>
    </submittedName>
</protein>
<feature type="region of interest" description="Disordered" evidence="1">
    <location>
        <begin position="16"/>
        <end position="48"/>
    </location>
</feature>
<dbReference type="InParanoid" id="F4S853"/>
<dbReference type="HOGENOM" id="CLU_516857_0_0_1"/>
<evidence type="ECO:0000313" key="2">
    <source>
        <dbReference type="EMBL" id="EGF99129.1"/>
    </source>
</evidence>
<dbReference type="GeneID" id="18926210"/>